<proteinExistence type="predicted"/>
<accession>A0A3B1CJS5</accession>
<dbReference type="InterPro" id="IPR029033">
    <property type="entry name" value="His_PPase_superfam"/>
</dbReference>
<dbReference type="CDD" id="cd07067">
    <property type="entry name" value="HP_PGM_like"/>
    <property type="match status" value="1"/>
</dbReference>
<dbReference type="InterPro" id="IPR013078">
    <property type="entry name" value="His_Pase_superF_clade-1"/>
</dbReference>
<organism evidence="1">
    <name type="scientific">hydrothermal vent metagenome</name>
    <dbReference type="NCBI Taxonomy" id="652676"/>
    <lineage>
        <taxon>unclassified sequences</taxon>
        <taxon>metagenomes</taxon>
        <taxon>ecological metagenomes</taxon>
    </lineage>
</organism>
<dbReference type="SMART" id="SM00855">
    <property type="entry name" value="PGAM"/>
    <property type="match status" value="1"/>
</dbReference>
<dbReference type="InterPro" id="IPR050275">
    <property type="entry name" value="PGM_Phosphatase"/>
</dbReference>
<evidence type="ECO:0008006" key="2">
    <source>
        <dbReference type="Google" id="ProtNLM"/>
    </source>
</evidence>
<dbReference type="Pfam" id="PF00300">
    <property type="entry name" value="His_Phos_1"/>
    <property type="match status" value="1"/>
</dbReference>
<sequence>MHSNSEKKATTVLFLRHGKTDYPKSRYYDDRIEDPSLNTVGLREAAPWSAFFESYPHKISAVYVSPSCRTQETAKIAMKTLGLSPQVVEGLQEWRFGRWGGLTAEQIKTEYAEEWTAWRGDMLNFTPSGGESLDHFAKRANATVAELVSRHPQQTLLMVTHAGVIRMIVAAALEMPLLNFKRLVIAHASVTKIAYTDRWPNLHAFSYTPEILNEETL</sequence>
<dbReference type="Gene3D" id="3.40.50.1240">
    <property type="entry name" value="Phosphoglycerate mutase-like"/>
    <property type="match status" value="1"/>
</dbReference>
<protein>
    <recommendedName>
        <fullName evidence="2">Alpha-ribazole-5'-phosphate phosphatase</fullName>
    </recommendedName>
</protein>
<dbReference type="PANTHER" id="PTHR48100:SF1">
    <property type="entry name" value="HISTIDINE PHOSPHATASE FAMILY PROTEIN-RELATED"/>
    <property type="match status" value="1"/>
</dbReference>
<gene>
    <name evidence="1" type="ORF">MNBD_NITROSPIRAE01-186</name>
</gene>
<evidence type="ECO:0000313" key="1">
    <source>
        <dbReference type="EMBL" id="VAX30766.1"/>
    </source>
</evidence>
<dbReference type="AlphaFoldDB" id="A0A3B1CJS5"/>
<name>A0A3B1CJS5_9ZZZZ</name>
<reference evidence="1" key="1">
    <citation type="submission" date="2018-06" db="EMBL/GenBank/DDBJ databases">
        <authorList>
            <person name="Zhirakovskaya E."/>
        </authorList>
    </citation>
    <scope>NUCLEOTIDE SEQUENCE</scope>
</reference>
<dbReference type="GO" id="GO:0016791">
    <property type="term" value="F:phosphatase activity"/>
    <property type="evidence" value="ECO:0007669"/>
    <property type="project" value="TreeGrafter"/>
</dbReference>
<dbReference type="EMBL" id="UOGF01000064">
    <property type="protein sequence ID" value="VAX30766.1"/>
    <property type="molecule type" value="Genomic_DNA"/>
</dbReference>
<dbReference type="GO" id="GO:0005737">
    <property type="term" value="C:cytoplasm"/>
    <property type="evidence" value="ECO:0007669"/>
    <property type="project" value="TreeGrafter"/>
</dbReference>
<dbReference type="SUPFAM" id="SSF53254">
    <property type="entry name" value="Phosphoglycerate mutase-like"/>
    <property type="match status" value="1"/>
</dbReference>
<dbReference type="PANTHER" id="PTHR48100">
    <property type="entry name" value="BROAD-SPECIFICITY PHOSPHATASE YOR283W-RELATED"/>
    <property type="match status" value="1"/>
</dbReference>
<dbReference type="PIRSF" id="PIRSF000709">
    <property type="entry name" value="6PFK_2-Ptase"/>
    <property type="match status" value="1"/>
</dbReference>